<dbReference type="InterPro" id="IPR024370">
    <property type="entry name" value="PBP_domain"/>
</dbReference>
<dbReference type="Gene3D" id="3.40.190.10">
    <property type="entry name" value="Periplasmic binding protein-like II"/>
    <property type="match status" value="2"/>
</dbReference>
<evidence type="ECO:0000313" key="5">
    <source>
        <dbReference type="EMBL" id="TGU75169.1"/>
    </source>
</evidence>
<proteinExistence type="predicted"/>
<evidence type="ECO:0000259" key="3">
    <source>
        <dbReference type="Pfam" id="PF12849"/>
    </source>
</evidence>
<dbReference type="SUPFAM" id="SSF53850">
    <property type="entry name" value="Periplasmic binding protein-like II"/>
    <property type="match status" value="1"/>
</dbReference>
<dbReference type="Proteomes" id="UP000306416">
    <property type="component" value="Unassembled WGS sequence"/>
</dbReference>
<dbReference type="InterPro" id="IPR050811">
    <property type="entry name" value="Phosphate_ABC_transporter"/>
</dbReference>
<dbReference type="Gene3D" id="3.90.10.10">
    <property type="entry name" value="Cytochrome C3"/>
    <property type="match status" value="1"/>
</dbReference>
<feature type="signal peptide" evidence="2">
    <location>
        <begin position="1"/>
        <end position="22"/>
    </location>
</feature>
<name>A0A4S1CMY9_9BACT</name>
<dbReference type="SUPFAM" id="SSF48695">
    <property type="entry name" value="Multiheme cytochromes"/>
    <property type="match status" value="1"/>
</dbReference>
<reference evidence="5 6" key="1">
    <citation type="submission" date="2019-04" db="EMBL/GenBank/DDBJ databases">
        <title>Geobacter oryzae sp. nov., ferric-reducing bacteria isolated from paddy soil.</title>
        <authorList>
            <person name="Xu Z."/>
            <person name="Masuda Y."/>
            <person name="Itoh H."/>
            <person name="Senoo K."/>
        </authorList>
    </citation>
    <scope>NUCLEOTIDE SEQUENCE [LARGE SCALE GENOMIC DNA]</scope>
    <source>
        <strain evidence="5 6">Red111</strain>
    </source>
</reference>
<feature type="domain" description="PBP" evidence="3">
    <location>
        <begin position="116"/>
        <end position="284"/>
    </location>
</feature>
<evidence type="ECO:0000256" key="1">
    <source>
        <dbReference type="ARBA" id="ARBA00022729"/>
    </source>
</evidence>
<protein>
    <submittedName>
        <fullName evidence="5">Uncharacterized protein</fullName>
    </submittedName>
</protein>
<feature type="domain" description="Cytochrome c7-like" evidence="4">
    <location>
        <begin position="39"/>
        <end position="97"/>
    </location>
</feature>
<dbReference type="PANTHER" id="PTHR30570:SF1">
    <property type="entry name" value="PHOSPHATE-BINDING PROTEIN PSTS"/>
    <property type="match status" value="1"/>
</dbReference>
<dbReference type="InterPro" id="IPR036280">
    <property type="entry name" value="Multihaem_cyt_sf"/>
</dbReference>
<dbReference type="PANTHER" id="PTHR30570">
    <property type="entry name" value="PERIPLASMIC PHOSPHATE BINDING COMPONENT OF PHOSPHATE ABC TRANSPORTER"/>
    <property type="match status" value="1"/>
</dbReference>
<organism evidence="5 6">
    <name type="scientific">Geomonas terrae</name>
    <dbReference type="NCBI Taxonomy" id="2562681"/>
    <lineage>
        <taxon>Bacteria</taxon>
        <taxon>Pseudomonadati</taxon>
        <taxon>Thermodesulfobacteriota</taxon>
        <taxon>Desulfuromonadia</taxon>
        <taxon>Geobacterales</taxon>
        <taxon>Geobacteraceae</taxon>
        <taxon>Geomonas</taxon>
    </lineage>
</organism>
<dbReference type="NCBIfam" id="TIGR04257">
    <property type="entry name" value="nanowire_3heme"/>
    <property type="match status" value="1"/>
</dbReference>
<dbReference type="EMBL" id="SRSC01000001">
    <property type="protein sequence ID" value="TGU75169.1"/>
    <property type="molecule type" value="Genomic_DNA"/>
</dbReference>
<accession>A0A4S1CMY9</accession>
<feature type="chain" id="PRO_5020532529" evidence="2">
    <location>
        <begin position="23"/>
        <end position="333"/>
    </location>
</feature>
<evidence type="ECO:0000313" key="6">
    <source>
        <dbReference type="Proteomes" id="UP000306416"/>
    </source>
</evidence>
<dbReference type="AlphaFoldDB" id="A0A4S1CMY9"/>
<dbReference type="PROSITE" id="PS51257">
    <property type="entry name" value="PROKAR_LIPOPROTEIN"/>
    <property type="match status" value="1"/>
</dbReference>
<dbReference type="InterPro" id="IPR029467">
    <property type="entry name" value="Cyt_c7-like"/>
</dbReference>
<dbReference type="InterPro" id="IPR026352">
    <property type="entry name" value="Nanowire_3heme"/>
</dbReference>
<dbReference type="Pfam" id="PF14522">
    <property type="entry name" value="Cytochrome_C7"/>
    <property type="match status" value="1"/>
</dbReference>
<evidence type="ECO:0000256" key="2">
    <source>
        <dbReference type="SAM" id="SignalP"/>
    </source>
</evidence>
<dbReference type="Pfam" id="PF12849">
    <property type="entry name" value="PBP_like_2"/>
    <property type="match status" value="1"/>
</dbReference>
<dbReference type="RefSeq" id="WP_135869473.1">
    <property type="nucleotide sequence ID" value="NZ_SRSC01000001.1"/>
</dbReference>
<evidence type="ECO:0000259" key="4">
    <source>
        <dbReference type="Pfam" id="PF14522"/>
    </source>
</evidence>
<keyword evidence="6" id="KW-1185">Reference proteome</keyword>
<sequence>MRKTIATICALALALTAGVACATHDKALLYGGAGQGKVIFDGRLHASKGMLCNDCHGALFSTAKKALITMDDHEKPVACFACHNGTRAFNDCELCHRKFDTKPAAAPPQVKLCGAASVVTDLVAPNKDAVEKETGVKLVVDKSNAGKGMVDLLDGKCDAAMASASLDATIGAGKSAGLSKPTDGLQMDILAKSEVVFVVHPLNPVKRLTWEQIRDIHTGKIVNWKEVGGKDLPITVYTDAKASATRGLIKQVVMGNAEYVDKAKAVDFVKQVNDRVAADPSGIGGLGRGFVNPTETAVVETKKIERPLGLITVGKPSADLQKVMESFRKLGAK</sequence>
<gene>
    <name evidence="5" type="ORF">E4633_06895</name>
</gene>
<keyword evidence="1 2" id="KW-0732">Signal</keyword>
<comment type="caution">
    <text evidence="5">The sequence shown here is derived from an EMBL/GenBank/DDBJ whole genome shotgun (WGS) entry which is preliminary data.</text>
</comment>